<gene>
    <name evidence="6" type="primary">AlNc14C195G8542</name>
    <name evidence="6" type="ORF">ALNC14_096110</name>
</gene>
<dbReference type="SMART" id="SM00028">
    <property type="entry name" value="TPR"/>
    <property type="match status" value="3"/>
</dbReference>
<evidence type="ECO:0000313" key="6">
    <source>
        <dbReference type="EMBL" id="CCA23467.1"/>
    </source>
</evidence>
<dbReference type="SUPFAM" id="SSF48452">
    <property type="entry name" value="TPR-like"/>
    <property type="match status" value="1"/>
</dbReference>
<comment type="similarity">
    <text evidence="1">Belongs to the AHA1 family.</text>
</comment>
<name>F0WQ61_9STRA</name>
<dbReference type="EMBL" id="FR824240">
    <property type="protein sequence ID" value="CCA23467.1"/>
    <property type="molecule type" value="Genomic_DNA"/>
</dbReference>
<organism evidence="6">
    <name type="scientific">Albugo laibachii Nc14</name>
    <dbReference type="NCBI Taxonomy" id="890382"/>
    <lineage>
        <taxon>Eukaryota</taxon>
        <taxon>Sar</taxon>
        <taxon>Stramenopiles</taxon>
        <taxon>Oomycota</taxon>
        <taxon>Peronosporomycetes</taxon>
        <taxon>Albuginales</taxon>
        <taxon>Albuginaceae</taxon>
        <taxon>Albugo</taxon>
    </lineage>
</organism>
<dbReference type="Gene3D" id="1.25.40.10">
    <property type="entry name" value="Tetratricopeptide repeat domain"/>
    <property type="match status" value="1"/>
</dbReference>
<sequence length="403" mass="45063">MFNSDGLPFTRHSDVLNADPVEKDDVCRLVEEIKRRGNAAFQQKSLQEADVLYSKGIQCDSENCSKNVHMLYANRAAAKLEMGKVEEALKDAESSINMEPKYTKGYFRKAQSLAKLCRHKEALDVLDIARNLEPENKSVSTLYKEISDSKMNCTQESMNGTTTQTQKKSTIVRTESVKQPKNEVKTQASTGHLAEDDENLSGSIRGYKQLADGRVTTFFHNELDDQTKELIGDIAPKLVKDPNAVQIKSVEGASAWNQGNTFEEKNMTAWAKEKIEALLQNLSVTCQAAPLTGQLSVVSVTDLNGDASIAVVRGSKRYIYEFTFRLKCSLAINGTDEKVEGYLKYLDFSSDNDDYDEVEVDVPSRYQTEYGKALHASLASTSSPLRQEVAKRLALFEKEYHTF</sequence>
<dbReference type="InterPro" id="IPR011990">
    <property type="entry name" value="TPR-like_helical_dom_sf"/>
</dbReference>
<evidence type="ECO:0000256" key="1">
    <source>
        <dbReference type="ARBA" id="ARBA00006817"/>
    </source>
</evidence>
<dbReference type="GO" id="GO:0001671">
    <property type="term" value="F:ATPase activator activity"/>
    <property type="evidence" value="ECO:0007669"/>
    <property type="project" value="InterPro"/>
</dbReference>
<protein>
    <submittedName>
        <fullName evidence="6">Hsp90like protein putative</fullName>
    </submittedName>
</protein>
<evidence type="ECO:0000256" key="2">
    <source>
        <dbReference type="ARBA" id="ARBA00022737"/>
    </source>
</evidence>
<feature type="compositionally biased region" description="Basic and acidic residues" evidence="4">
    <location>
        <begin position="175"/>
        <end position="184"/>
    </location>
</feature>
<feature type="region of interest" description="Disordered" evidence="4">
    <location>
        <begin position="154"/>
        <end position="190"/>
    </location>
</feature>
<dbReference type="AlphaFoldDB" id="F0WQ61"/>
<feature type="compositionally biased region" description="Polar residues" evidence="4">
    <location>
        <begin position="154"/>
        <end position="174"/>
    </location>
</feature>
<accession>F0WQ61</accession>
<dbReference type="Gene3D" id="3.15.10.20">
    <property type="entry name" value="Activator of Hsp90 ATPase Aha1, N-terminal domain"/>
    <property type="match status" value="1"/>
</dbReference>
<evidence type="ECO:0000259" key="5">
    <source>
        <dbReference type="SMART" id="SM01000"/>
    </source>
</evidence>
<reference evidence="6" key="1">
    <citation type="journal article" date="2011" name="PLoS Biol.">
        <title>Gene gain and loss during evolution of obligate parasitism in the white rust pathogen of Arabidopsis thaliana.</title>
        <authorList>
            <person name="Kemen E."/>
            <person name="Gardiner A."/>
            <person name="Schultz-Larsen T."/>
            <person name="Kemen A.C."/>
            <person name="Balmuth A.L."/>
            <person name="Robert-Seilaniantz A."/>
            <person name="Bailey K."/>
            <person name="Holub E."/>
            <person name="Studholme D.J."/>
            <person name="Maclean D."/>
            <person name="Jones J.D."/>
        </authorList>
    </citation>
    <scope>NUCLEOTIDE SEQUENCE</scope>
</reference>
<dbReference type="HOGENOM" id="CLU_682378_0_0_1"/>
<dbReference type="PANTHER" id="PTHR22904">
    <property type="entry name" value="TPR REPEAT CONTAINING PROTEIN"/>
    <property type="match status" value="1"/>
</dbReference>
<evidence type="ECO:0000256" key="3">
    <source>
        <dbReference type="ARBA" id="ARBA00022803"/>
    </source>
</evidence>
<dbReference type="InterPro" id="IPR019734">
    <property type="entry name" value="TPR_rpt"/>
</dbReference>
<proteinExistence type="inferred from homology"/>
<dbReference type="InterPro" id="IPR015310">
    <property type="entry name" value="AHSA1-like_N"/>
</dbReference>
<dbReference type="Pfam" id="PF09229">
    <property type="entry name" value="Aha1_N"/>
    <property type="match status" value="1"/>
</dbReference>
<dbReference type="GO" id="GO:0051087">
    <property type="term" value="F:protein-folding chaperone binding"/>
    <property type="evidence" value="ECO:0007669"/>
    <property type="project" value="InterPro"/>
</dbReference>
<keyword evidence="3" id="KW-0802">TPR repeat</keyword>
<dbReference type="SMART" id="SM01000">
    <property type="entry name" value="Aha1_N"/>
    <property type="match status" value="1"/>
</dbReference>
<keyword evidence="2" id="KW-0677">Repeat</keyword>
<dbReference type="GO" id="GO:0051879">
    <property type="term" value="F:Hsp90 protein binding"/>
    <property type="evidence" value="ECO:0007669"/>
    <property type="project" value="TreeGrafter"/>
</dbReference>
<evidence type="ECO:0000256" key="4">
    <source>
        <dbReference type="SAM" id="MobiDB-lite"/>
    </source>
</evidence>
<dbReference type="SUPFAM" id="SSF103111">
    <property type="entry name" value="Activator of Hsp90 ATPase, Aha1"/>
    <property type="match status" value="1"/>
</dbReference>
<feature type="domain" description="Activator of Hsp90 ATPase AHSA1-like N-terminal" evidence="5">
    <location>
        <begin position="264"/>
        <end position="402"/>
    </location>
</feature>
<reference evidence="6" key="2">
    <citation type="submission" date="2011-02" db="EMBL/GenBank/DDBJ databases">
        <authorList>
            <person name="MacLean D."/>
        </authorList>
    </citation>
    <scope>NUCLEOTIDE SEQUENCE</scope>
</reference>
<dbReference type="InterPro" id="IPR036338">
    <property type="entry name" value="Aha1"/>
</dbReference>
<dbReference type="PANTHER" id="PTHR22904:SF523">
    <property type="entry name" value="STRESS-INDUCED-PHOSPHOPROTEIN 1"/>
    <property type="match status" value="1"/>
</dbReference>